<evidence type="ECO:0000256" key="6">
    <source>
        <dbReference type="SAM" id="Coils"/>
    </source>
</evidence>
<evidence type="ECO:0000256" key="2">
    <source>
        <dbReference type="ARBA" id="ARBA00022500"/>
    </source>
</evidence>
<dbReference type="InterPro" id="IPR013655">
    <property type="entry name" value="PAS_fold_3"/>
</dbReference>
<feature type="domain" description="PAS" evidence="8">
    <location>
        <begin position="139"/>
        <end position="211"/>
    </location>
</feature>
<sequence>MIDIAFLKTLNILYVEDHLSTQEELSKIFKKFFKNVYLASDGKDGLDIFLENKENIDVIISDINMPNLSGIGMLKEIRKLKIDVPLIFATAYSESKFLLEAIKLNTSAYILKPYDVEDMILKVQEIAKISQDSKLVELQQIELQQYIDVIDKVAIISRTNPKGIITFVNERFCETSGYTKEELLGQAHNIIRHPDMPSEIFKGLWSDIKNGKIWQGKVKNRAKNKEAYYVNSTIIPRFNSKKEIIEYIGIRFLITDEENEKRKFKKNILNNIKESRKKENQYLSEIREFEKRVKSLENAVIFKNEILENEKQKSAKQHSQLLYYEEKLKNLTEQMESLKVESYQKVLEAVTKMKKFKVINEDLKHKNEALENEINLRRKEFIKLNDQVSEQAKVIKDLKDVIEHRESQLGLL</sequence>
<comment type="cofactor">
    <cofactor evidence="1">
        <name>Mg(2+)</name>
        <dbReference type="ChEBI" id="CHEBI:18420"/>
    </cofactor>
</comment>
<evidence type="ECO:0000313" key="9">
    <source>
        <dbReference type="EMBL" id="PKI80139.1"/>
    </source>
</evidence>
<dbReference type="PROSITE" id="PS50112">
    <property type="entry name" value="PAS"/>
    <property type="match status" value="1"/>
</dbReference>
<proteinExistence type="predicted"/>
<dbReference type="InterPro" id="IPR000014">
    <property type="entry name" value="PAS"/>
</dbReference>
<dbReference type="SUPFAM" id="SSF55785">
    <property type="entry name" value="PYP-like sensor domain (PAS domain)"/>
    <property type="match status" value="1"/>
</dbReference>
<dbReference type="GO" id="GO:0006935">
    <property type="term" value="P:chemotaxis"/>
    <property type="evidence" value="ECO:0007669"/>
    <property type="project" value="UniProtKB-KW"/>
</dbReference>
<dbReference type="InterPro" id="IPR050595">
    <property type="entry name" value="Bact_response_regulator"/>
</dbReference>
<dbReference type="OrthoDB" id="5347550at2"/>
<dbReference type="Pfam" id="PF00072">
    <property type="entry name" value="Response_reg"/>
    <property type="match status" value="1"/>
</dbReference>
<feature type="modified residue" description="4-aspartylphosphate" evidence="5">
    <location>
        <position position="62"/>
    </location>
</feature>
<keyword evidence="6" id="KW-0175">Coiled coil</keyword>
<reference evidence="9 10" key="1">
    <citation type="submission" date="2017-09" db="EMBL/GenBank/DDBJ databases">
        <title>Genomics of the genus Arcobacter.</title>
        <authorList>
            <person name="Perez-Cataluna A."/>
            <person name="Figueras M.J."/>
            <person name="Salas-Masso N."/>
        </authorList>
    </citation>
    <scope>NUCLEOTIDE SEQUENCE [LARGE SCALE GENOMIC DNA]</scope>
    <source>
        <strain evidence="9 10">DSM 18005</strain>
    </source>
</reference>
<feature type="coiled-coil region" evidence="6">
    <location>
        <begin position="272"/>
        <end position="387"/>
    </location>
</feature>
<dbReference type="EMBL" id="NXIF01000041">
    <property type="protein sequence ID" value="PKI80139.1"/>
    <property type="molecule type" value="Genomic_DNA"/>
</dbReference>
<evidence type="ECO:0000259" key="8">
    <source>
        <dbReference type="PROSITE" id="PS50112"/>
    </source>
</evidence>
<dbReference type="InterPro" id="IPR035965">
    <property type="entry name" value="PAS-like_dom_sf"/>
</dbReference>
<keyword evidence="2" id="KW-0145">Chemotaxis</keyword>
<dbReference type="GO" id="GO:0097588">
    <property type="term" value="P:archaeal or bacterial-type flagellum-dependent cell motility"/>
    <property type="evidence" value="ECO:0007669"/>
    <property type="project" value="UniProtKB-KW"/>
</dbReference>
<protein>
    <recommendedName>
        <fullName evidence="11">Response regulatory domain-containing protein</fullName>
    </recommendedName>
</protein>
<dbReference type="Proteomes" id="UP000233248">
    <property type="component" value="Unassembled WGS sequence"/>
</dbReference>
<dbReference type="InterPro" id="IPR011006">
    <property type="entry name" value="CheY-like_superfamily"/>
</dbReference>
<dbReference type="Gene3D" id="3.30.450.20">
    <property type="entry name" value="PAS domain"/>
    <property type="match status" value="1"/>
</dbReference>
<evidence type="ECO:0000256" key="4">
    <source>
        <dbReference type="ARBA" id="ARBA00022779"/>
    </source>
</evidence>
<evidence type="ECO:0000256" key="5">
    <source>
        <dbReference type="PROSITE-ProRule" id="PRU00169"/>
    </source>
</evidence>
<comment type="caution">
    <text evidence="9">The sequence shown here is derived from an EMBL/GenBank/DDBJ whole genome shotgun (WGS) entry which is preliminary data.</text>
</comment>
<dbReference type="PANTHER" id="PTHR44591:SF3">
    <property type="entry name" value="RESPONSE REGULATORY DOMAIN-CONTAINING PROTEIN"/>
    <property type="match status" value="1"/>
</dbReference>
<dbReference type="PANTHER" id="PTHR44591">
    <property type="entry name" value="STRESS RESPONSE REGULATOR PROTEIN 1"/>
    <property type="match status" value="1"/>
</dbReference>
<accession>A0A2N1J0Q8</accession>
<evidence type="ECO:0000259" key="7">
    <source>
        <dbReference type="PROSITE" id="PS50110"/>
    </source>
</evidence>
<dbReference type="AlphaFoldDB" id="A0A2N1J0Q8"/>
<dbReference type="CDD" id="cd00130">
    <property type="entry name" value="PAS"/>
    <property type="match status" value="1"/>
</dbReference>
<feature type="domain" description="Response regulatory" evidence="7">
    <location>
        <begin position="11"/>
        <end position="127"/>
    </location>
</feature>
<dbReference type="CDD" id="cd00156">
    <property type="entry name" value="REC"/>
    <property type="match status" value="1"/>
</dbReference>
<dbReference type="PROSITE" id="PS50110">
    <property type="entry name" value="RESPONSE_REGULATORY"/>
    <property type="match status" value="1"/>
</dbReference>
<dbReference type="GO" id="GO:0000160">
    <property type="term" value="P:phosphorelay signal transduction system"/>
    <property type="evidence" value="ECO:0007669"/>
    <property type="project" value="InterPro"/>
</dbReference>
<organism evidence="9 10">
    <name type="scientific">Malaciobacter halophilus</name>
    <dbReference type="NCBI Taxonomy" id="197482"/>
    <lineage>
        <taxon>Bacteria</taxon>
        <taxon>Pseudomonadati</taxon>
        <taxon>Campylobacterota</taxon>
        <taxon>Epsilonproteobacteria</taxon>
        <taxon>Campylobacterales</taxon>
        <taxon>Arcobacteraceae</taxon>
        <taxon>Malaciobacter</taxon>
    </lineage>
</organism>
<evidence type="ECO:0000313" key="10">
    <source>
        <dbReference type="Proteomes" id="UP000233248"/>
    </source>
</evidence>
<dbReference type="Gene3D" id="3.40.50.2300">
    <property type="match status" value="1"/>
</dbReference>
<dbReference type="RefSeq" id="WP_101185543.1">
    <property type="nucleotide sequence ID" value="NZ_CP031218.1"/>
</dbReference>
<dbReference type="InterPro" id="IPR001789">
    <property type="entry name" value="Sig_transdc_resp-reg_receiver"/>
</dbReference>
<dbReference type="Pfam" id="PF08447">
    <property type="entry name" value="PAS_3"/>
    <property type="match status" value="1"/>
</dbReference>
<evidence type="ECO:0000256" key="3">
    <source>
        <dbReference type="ARBA" id="ARBA00022553"/>
    </source>
</evidence>
<gene>
    <name evidence="9" type="ORF">CP960_10980</name>
</gene>
<keyword evidence="10" id="KW-1185">Reference proteome</keyword>
<keyword evidence="3 5" id="KW-0597">Phosphoprotein</keyword>
<keyword evidence="4" id="KW-0283">Flagellar rotation</keyword>
<evidence type="ECO:0000256" key="1">
    <source>
        <dbReference type="ARBA" id="ARBA00001946"/>
    </source>
</evidence>
<evidence type="ECO:0008006" key="11">
    <source>
        <dbReference type="Google" id="ProtNLM"/>
    </source>
</evidence>
<dbReference type="KEGG" id="ahs:AHALO_2722"/>
<dbReference type="NCBIfam" id="TIGR00229">
    <property type="entry name" value="sensory_box"/>
    <property type="match status" value="1"/>
</dbReference>
<dbReference type="SMART" id="SM00448">
    <property type="entry name" value="REC"/>
    <property type="match status" value="1"/>
</dbReference>
<name>A0A2N1J0Q8_9BACT</name>
<dbReference type="SUPFAM" id="SSF52172">
    <property type="entry name" value="CheY-like"/>
    <property type="match status" value="1"/>
</dbReference>